<keyword evidence="1" id="KW-0929">Antimicrobial</keyword>
<dbReference type="PATRIC" id="fig|69222.5.peg.2261"/>
<dbReference type="Gene3D" id="1.10.530.40">
    <property type="match status" value="1"/>
</dbReference>
<dbReference type="InterPro" id="IPR036365">
    <property type="entry name" value="PGBD-like_sf"/>
</dbReference>
<dbReference type="GO" id="GO:0003796">
    <property type="term" value="F:lysozyme activity"/>
    <property type="evidence" value="ECO:0007669"/>
    <property type="project" value="InterPro"/>
</dbReference>
<dbReference type="GO" id="GO:0042742">
    <property type="term" value="P:defense response to bacterium"/>
    <property type="evidence" value="ECO:0007669"/>
    <property type="project" value="UniProtKB-KW"/>
</dbReference>
<organism evidence="4 5">
    <name type="scientific">Erwinia mallotivora</name>
    <dbReference type="NCBI Taxonomy" id="69222"/>
    <lineage>
        <taxon>Bacteria</taxon>
        <taxon>Pseudomonadati</taxon>
        <taxon>Pseudomonadota</taxon>
        <taxon>Gammaproteobacteria</taxon>
        <taxon>Enterobacterales</taxon>
        <taxon>Erwiniaceae</taxon>
        <taxon>Erwinia</taxon>
    </lineage>
</organism>
<accession>A0A014MC48</accession>
<dbReference type="InterPro" id="IPR023347">
    <property type="entry name" value="Lysozyme_dom_sf"/>
</dbReference>
<dbReference type="Gene3D" id="1.10.101.10">
    <property type="entry name" value="PGBD-like superfamily/PGBD"/>
    <property type="match status" value="1"/>
</dbReference>
<dbReference type="AlphaFoldDB" id="A0A014MC48"/>
<evidence type="ECO:0000259" key="3">
    <source>
        <dbReference type="Pfam" id="PF01471"/>
    </source>
</evidence>
<keyword evidence="2" id="KW-0081">Bacteriolytic enzyme</keyword>
<dbReference type="Pfam" id="PF01471">
    <property type="entry name" value="PG_binding_1"/>
    <property type="match status" value="1"/>
</dbReference>
<dbReference type="InterPro" id="IPR036366">
    <property type="entry name" value="PGBDSf"/>
</dbReference>
<feature type="domain" description="Peptidoglycan binding-like" evidence="3">
    <location>
        <begin position="24"/>
        <end position="77"/>
    </location>
</feature>
<dbReference type="OrthoDB" id="932638at2"/>
<dbReference type="SUPFAM" id="SSF47090">
    <property type="entry name" value="PGBD-like"/>
    <property type="match status" value="1"/>
</dbReference>
<dbReference type="RefSeq" id="WP_034937151.1">
    <property type="nucleotide sequence ID" value="NZ_JFHN01000045.1"/>
</dbReference>
<dbReference type="InterPro" id="IPR002477">
    <property type="entry name" value="Peptidoglycan-bd-like"/>
</dbReference>
<dbReference type="GO" id="GO:0031640">
    <property type="term" value="P:killing of cells of another organism"/>
    <property type="evidence" value="ECO:0007669"/>
    <property type="project" value="UniProtKB-KW"/>
</dbReference>
<proteinExistence type="predicted"/>
<sequence length="308" mass="34810">MSYHNPRIYRLKGTVGNCGANNPEDVTKIQKMIINAGYRLATGRTVRANGVCGPETNQAIIWYQRLLTLSPDGLVNPTDSFFMKAIENAYSPGQRPQHISGSLWVGEGQVTFDSEGVDYITAVEPFRQHAYPNFSRILHWPPKFSSGVTLGRGYDMGRRSRGEIYSTLSQAGIEEYKAVICSKASHLKGRLAGQFVKVYGPLIGEITHGQQIRLFKIVYREKLNYAKDVYSRNSRHVPDALTWYNVDKIIRDVFVDTIYQGNKTAPEMVKIMAHGGTRTEIMEYLKNDSILSGDRRRNNIRIRSLKNG</sequence>
<evidence type="ECO:0000313" key="5">
    <source>
        <dbReference type="Proteomes" id="UP000019918"/>
    </source>
</evidence>
<gene>
    <name evidence="4" type="ORF">BG55_10885</name>
</gene>
<comment type="caution">
    <text evidence="4">The sequence shown here is derived from an EMBL/GenBank/DDBJ whole genome shotgun (WGS) entry which is preliminary data.</text>
</comment>
<protein>
    <recommendedName>
        <fullName evidence="3">Peptidoglycan binding-like domain-containing protein</fullName>
    </recommendedName>
</protein>
<evidence type="ECO:0000256" key="1">
    <source>
        <dbReference type="ARBA" id="ARBA00022529"/>
    </source>
</evidence>
<dbReference type="EMBL" id="JFHN01000045">
    <property type="protein sequence ID" value="EXU75644.1"/>
    <property type="molecule type" value="Genomic_DNA"/>
</dbReference>
<evidence type="ECO:0000313" key="4">
    <source>
        <dbReference type="EMBL" id="EXU75644.1"/>
    </source>
</evidence>
<reference evidence="4 5" key="1">
    <citation type="submission" date="2014-02" db="EMBL/GenBank/DDBJ databases">
        <title>Draft genome of Erwinia mallotivora strain BT-MARDI, a papaya dieback pathogen.</title>
        <authorList>
            <person name="Redzuan R."/>
            <person name="Abu Bakar N."/>
            <person name="Badrun R."/>
            <person name="Mohd Raih M.F."/>
            <person name="Rozano L."/>
            <person name="Mat Amin N."/>
        </authorList>
    </citation>
    <scope>NUCLEOTIDE SEQUENCE [LARGE SCALE GENOMIC DNA]</scope>
    <source>
        <strain evidence="4 5">BT-MARDI</strain>
    </source>
</reference>
<evidence type="ECO:0000256" key="2">
    <source>
        <dbReference type="ARBA" id="ARBA00022638"/>
    </source>
</evidence>
<name>A0A014MC48_9GAMM</name>
<dbReference type="Proteomes" id="UP000019918">
    <property type="component" value="Unassembled WGS sequence"/>
</dbReference>
<keyword evidence="5" id="KW-1185">Reference proteome</keyword>